<keyword evidence="7 8" id="KW-0413">Isomerase</keyword>
<evidence type="ECO:0000256" key="2">
    <source>
        <dbReference type="ARBA" id="ARBA00001997"/>
    </source>
</evidence>
<evidence type="ECO:0000256" key="3">
    <source>
        <dbReference type="ARBA" id="ARBA00012098"/>
    </source>
</evidence>
<dbReference type="NCBIfam" id="TIGR01221">
    <property type="entry name" value="rmlC"/>
    <property type="match status" value="1"/>
</dbReference>
<comment type="caution">
    <text evidence="8">The sequence shown here is derived from an EMBL/GenBank/DDBJ whole genome shotgun (WGS) entry which is preliminary data.</text>
</comment>
<comment type="similarity">
    <text evidence="7">Belongs to the dTDP-4-dehydrorhamnose 3,5-epimerase family.</text>
</comment>
<sequence length="186" mass="21020">MNEVKLQALRLEGLYLIQQKVFSDERGRFARLFCQTRLTLEGRSFDIRQINHSRTSERGSVRGLHFQQAGFAEAKLITCLRGAIWDVAVDLRPESSTFLQWHAEELRADDGRSLLIPRGFAHGFQALEEDSEVLYFTDADYAPEHEAGLSVSDPALAINWPLPVRNLSAKDACHPLLDAQFPGVRL</sequence>
<feature type="site" description="Participates in a stacking interaction with the thymidine ring of dTDP-4-oxo-6-deoxyglucose" evidence="6">
    <location>
        <position position="141"/>
    </location>
</feature>
<dbReference type="EMBL" id="JALQCX010000051">
    <property type="protein sequence ID" value="MCK9817278.1"/>
    <property type="molecule type" value="Genomic_DNA"/>
</dbReference>
<reference evidence="10 11" key="2">
    <citation type="journal article" date="2023" name="Plant Pathol.">
        <title>Dismantling and reorganizing Pseudomonas marginalis sensu#lato.</title>
        <authorList>
            <person name="Sawada H."/>
            <person name="Fujikawa T."/>
            <person name="Satou M."/>
        </authorList>
    </citation>
    <scope>NUCLEOTIDE SEQUENCE [LARGE SCALE GENOMIC DNA]</scope>
    <source>
        <strain evidence="8 10">MAFF 302030</strain>
        <strain evidence="9 11">MAFF 302046</strain>
    </source>
</reference>
<evidence type="ECO:0000313" key="10">
    <source>
        <dbReference type="Proteomes" id="UP001155059"/>
    </source>
</evidence>
<dbReference type="CDD" id="cd00438">
    <property type="entry name" value="cupin_RmlC"/>
    <property type="match status" value="1"/>
</dbReference>
<dbReference type="RefSeq" id="WP_123330067.1">
    <property type="nucleotide sequence ID" value="NZ_JALQCW010000090.1"/>
</dbReference>
<evidence type="ECO:0000313" key="9">
    <source>
        <dbReference type="EMBL" id="MCK9817278.1"/>
    </source>
</evidence>
<dbReference type="PANTHER" id="PTHR21047">
    <property type="entry name" value="DTDP-6-DEOXY-D-GLUCOSE-3,5 EPIMERASE"/>
    <property type="match status" value="1"/>
</dbReference>
<dbReference type="EMBL" id="JALQCW010000090">
    <property type="protein sequence ID" value="MCK9801713.1"/>
    <property type="molecule type" value="Genomic_DNA"/>
</dbReference>
<comment type="subunit">
    <text evidence="7">Homodimer.</text>
</comment>
<evidence type="ECO:0000256" key="4">
    <source>
        <dbReference type="ARBA" id="ARBA00019595"/>
    </source>
</evidence>
<dbReference type="EC" id="5.1.3.13" evidence="3 7"/>
<dbReference type="Pfam" id="PF00908">
    <property type="entry name" value="dTDP_sugar_isom"/>
    <property type="match status" value="1"/>
</dbReference>
<keyword evidence="11" id="KW-1185">Reference proteome</keyword>
<reference evidence="10 11" key="1">
    <citation type="journal article" date="2022" name="Int. J. Syst. Evol. Microbiol.">
        <title>Pseudomonas aegrilactucae sp. nov. and Pseudomonas morbosilactucae sp. nov., pathogens causing bacterial rot of lettuce in Japan.</title>
        <authorList>
            <person name="Sawada H."/>
            <person name="Fujikawa T."/>
            <person name="Satou M."/>
        </authorList>
    </citation>
    <scope>NUCLEOTIDE SEQUENCE [LARGE SCALE GENOMIC DNA]</scope>
    <source>
        <strain evidence="8 10">MAFF 302030</strain>
        <strain evidence="9 11">MAFF 302046</strain>
    </source>
</reference>
<dbReference type="GO" id="GO:0005829">
    <property type="term" value="C:cytosol"/>
    <property type="evidence" value="ECO:0007669"/>
    <property type="project" value="TreeGrafter"/>
</dbReference>
<evidence type="ECO:0000256" key="1">
    <source>
        <dbReference type="ARBA" id="ARBA00001298"/>
    </source>
</evidence>
<accession>A0A9X2C9Y8</accession>
<dbReference type="InterPro" id="IPR011051">
    <property type="entry name" value="RmlC_Cupin_sf"/>
</dbReference>
<proteinExistence type="inferred from homology"/>
<name>A0A9X2C9Y8_9PSED</name>
<evidence type="ECO:0000256" key="7">
    <source>
        <dbReference type="RuleBase" id="RU364069"/>
    </source>
</evidence>
<dbReference type="Gene3D" id="2.60.120.10">
    <property type="entry name" value="Jelly Rolls"/>
    <property type="match status" value="1"/>
</dbReference>
<feature type="active site" description="Proton donor" evidence="5">
    <location>
        <position position="135"/>
    </location>
</feature>
<evidence type="ECO:0000313" key="11">
    <source>
        <dbReference type="Proteomes" id="UP001155163"/>
    </source>
</evidence>
<dbReference type="Proteomes" id="UP001155059">
    <property type="component" value="Unassembled WGS sequence"/>
</dbReference>
<evidence type="ECO:0000256" key="6">
    <source>
        <dbReference type="PIRSR" id="PIRSR600888-3"/>
    </source>
</evidence>
<dbReference type="InterPro" id="IPR014710">
    <property type="entry name" value="RmlC-like_jellyroll"/>
</dbReference>
<dbReference type="GO" id="GO:0019305">
    <property type="term" value="P:dTDP-rhamnose biosynthetic process"/>
    <property type="evidence" value="ECO:0007669"/>
    <property type="project" value="UniProtKB-UniRule"/>
</dbReference>
<dbReference type="InterPro" id="IPR000888">
    <property type="entry name" value="RmlC-like"/>
</dbReference>
<protein>
    <recommendedName>
        <fullName evidence="4 7">dTDP-4-dehydrorhamnose 3,5-epimerase</fullName>
        <ecNumber evidence="3 7">5.1.3.13</ecNumber>
    </recommendedName>
    <alternativeName>
        <fullName evidence="7">Thymidine diphospho-4-keto-rhamnose 3,5-epimerase</fullName>
    </alternativeName>
</protein>
<evidence type="ECO:0000313" key="8">
    <source>
        <dbReference type="EMBL" id="MCK9801713.1"/>
    </source>
</evidence>
<dbReference type="SUPFAM" id="SSF51182">
    <property type="entry name" value="RmlC-like cupins"/>
    <property type="match status" value="1"/>
</dbReference>
<dbReference type="GO" id="GO:0008830">
    <property type="term" value="F:dTDP-4-dehydrorhamnose 3,5-epimerase activity"/>
    <property type="evidence" value="ECO:0007669"/>
    <property type="project" value="UniProtKB-UniRule"/>
</dbReference>
<comment type="pathway">
    <text evidence="7">Carbohydrate biosynthesis; dTDP-L-rhamnose biosynthesis.</text>
</comment>
<dbReference type="GO" id="GO:0000271">
    <property type="term" value="P:polysaccharide biosynthetic process"/>
    <property type="evidence" value="ECO:0007669"/>
    <property type="project" value="TreeGrafter"/>
</dbReference>
<organism evidence="8 10">
    <name type="scientific">Pseudomonas morbosilactucae</name>
    <dbReference type="NCBI Taxonomy" id="2938197"/>
    <lineage>
        <taxon>Bacteria</taxon>
        <taxon>Pseudomonadati</taxon>
        <taxon>Pseudomonadota</taxon>
        <taxon>Gammaproteobacteria</taxon>
        <taxon>Pseudomonadales</taxon>
        <taxon>Pseudomonadaceae</taxon>
        <taxon>Pseudomonas</taxon>
    </lineage>
</organism>
<dbReference type="AlphaFoldDB" id="A0A9X2C9Y8"/>
<feature type="active site" description="Proton acceptor" evidence="5">
    <location>
        <position position="65"/>
    </location>
</feature>
<comment type="function">
    <text evidence="2 7">Catalyzes the epimerization of the C3' and C5'positions of dTDP-6-deoxy-D-xylo-4-hexulose, forming dTDP-6-deoxy-L-lyxo-4-hexulose.</text>
</comment>
<dbReference type="Proteomes" id="UP001155163">
    <property type="component" value="Unassembled WGS sequence"/>
</dbReference>
<dbReference type="PANTHER" id="PTHR21047:SF2">
    <property type="entry name" value="THYMIDINE DIPHOSPHO-4-KETO-RHAMNOSE 3,5-EPIMERASE"/>
    <property type="match status" value="1"/>
</dbReference>
<comment type="catalytic activity">
    <reaction evidence="1 7">
        <text>dTDP-4-dehydro-6-deoxy-alpha-D-glucose = dTDP-4-dehydro-beta-L-rhamnose</text>
        <dbReference type="Rhea" id="RHEA:16969"/>
        <dbReference type="ChEBI" id="CHEBI:57649"/>
        <dbReference type="ChEBI" id="CHEBI:62830"/>
        <dbReference type="EC" id="5.1.3.13"/>
    </reaction>
</comment>
<gene>
    <name evidence="8" type="primary">rfbC</name>
    <name evidence="8" type="ORF">M1B34_29605</name>
    <name evidence="9" type="ORF">M1B35_24895</name>
</gene>
<evidence type="ECO:0000256" key="5">
    <source>
        <dbReference type="PIRSR" id="PIRSR600888-1"/>
    </source>
</evidence>